<keyword evidence="10" id="KW-1133">Transmembrane helix</keyword>
<proteinExistence type="predicted"/>
<dbReference type="InterPro" id="IPR050396">
    <property type="entry name" value="Glycosyltr_51/Transpeptidase"/>
</dbReference>
<dbReference type="PANTHER" id="PTHR32282:SF34">
    <property type="entry name" value="PENICILLIN-BINDING PROTEIN 1A"/>
    <property type="match status" value="1"/>
</dbReference>
<keyword evidence="10" id="KW-0812">Transmembrane</keyword>
<evidence type="ECO:0000259" key="12">
    <source>
        <dbReference type="Pfam" id="PF00912"/>
    </source>
</evidence>
<evidence type="ECO:0000313" key="14">
    <source>
        <dbReference type="Proteomes" id="UP001432401"/>
    </source>
</evidence>
<keyword evidence="3" id="KW-0328">Glycosyltransferase</keyword>
<dbReference type="PANTHER" id="PTHR32282">
    <property type="entry name" value="BINDING PROTEIN TRANSPEPTIDASE, PUTATIVE-RELATED"/>
    <property type="match status" value="1"/>
</dbReference>
<keyword evidence="4" id="KW-0808">Transferase</keyword>
<feature type="region of interest" description="Disordered" evidence="9">
    <location>
        <begin position="1"/>
        <end position="209"/>
    </location>
</feature>
<feature type="domain" description="Glycosyl transferase family 51" evidence="12">
    <location>
        <begin position="282"/>
        <end position="432"/>
    </location>
</feature>
<keyword evidence="2" id="KW-0645">Protease</keyword>
<dbReference type="SUPFAM" id="SSF56601">
    <property type="entry name" value="beta-lactamase/transpeptidase-like"/>
    <property type="match status" value="1"/>
</dbReference>
<feature type="compositionally biased region" description="Basic and acidic residues" evidence="9">
    <location>
        <begin position="55"/>
        <end position="76"/>
    </location>
</feature>
<dbReference type="Proteomes" id="UP001432401">
    <property type="component" value="Unassembled WGS sequence"/>
</dbReference>
<evidence type="ECO:0000313" key="13">
    <source>
        <dbReference type="EMBL" id="MES0832225.1"/>
    </source>
</evidence>
<evidence type="ECO:0000256" key="5">
    <source>
        <dbReference type="ARBA" id="ARBA00022801"/>
    </source>
</evidence>
<accession>A0ABV1ZMC9</accession>
<evidence type="ECO:0000256" key="8">
    <source>
        <dbReference type="ARBA" id="ARBA00049902"/>
    </source>
</evidence>
<dbReference type="RefSeq" id="WP_352982162.1">
    <property type="nucleotide sequence ID" value="NZ_JBEQNB010000001.1"/>
</dbReference>
<organism evidence="13 14">
    <name type="scientific">Nocardiopsis tropica</name>
    <dbReference type="NCBI Taxonomy" id="109330"/>
    <lineage>
        <taxon>Bacteria</taxon>
        <taxon>Bacillati</taxon>
        <taxon>Actinomycetota</taxon>
        <taxon>Actinomycetes</taxon>
        <taxon>Streptosporangiales</taxon>
        <taxon>Nocardiopsidaceae</taxon>
        <taxon>Nocardiopsis</taxon>
    </lineage>
</organism>
<evidence type="ECO:0000259" key="11">
    <source>
        <dbReference type="Pfam" id="PF00905"/>
    </source>
</evidence>
<dbReference type="Pfam" id="PF00912">
    <property type="entry name" value="Transgly"/>
    <property type="match status" value="1"/>
</dbReference>
<evidence type="ECO:0000256" key="4">
    <source>
        <dbReference type="ARBA" id="ARBA00022679"/>
    </source>
</evidence>
<keyword evidence="10" id="KW-0472">Membrane</keyword>
<keyword evidence="14" id="KW-1185">Reference proteome</keyword>
<evidence type="ECO:0000256" key="3">
    <source>
        <dbReference type="ARBA" id="ARBA00022676"/>
    </source>
</evidence>
<dbReference type="Gene3D" id="3.40.710.10">
    <property type="entry name" value="DD-peptidase/beta-lactamase superfamily"/>
    <property type="match status" value="1"/>
</dbReference>
<feature type="compositionally biased region" description="Acidic residues" evidence="9">
    <location>
        <begin position="944"/>
        <end position="954"/>
    </location>
</feature>
<dbReference type="InterPro" id="IPR023346">
    <property type="entry name" value="Lysozyme-like_dom_sf"/>
</dbReference>
<dbReference type="InterPro" id="IPR001460">
    <property type="entry name" value="PCN-bd_Tpept"/>
</dbReference>
<evidence type="ECO:0000256" key="1">
    <source>
        <dbReference type="ARBA" id="ARBA00022645"/>
    </source>
</evidence>
<dbReference type="InterPro" id="IPR001264">
    <property type="entry name" value="Glyco_trans_51"/>
</dbReference>
<feature type="compositionally biased region" description="Basic and acidic residues" evidence="9">
    <location>
        <begin position="1"/>
        <end position="33"/>
    </location>
</feature>
<dbReference type="InterPro" id="IPR036950">
    <property type="entry name" value="PBP_transglycosylase"/>
</dbReference>
<comment type="catalytic activity">
    <reaction evidence="8">
        <text>[GlcNAc-(1-&gt;4)-Mur2Ac(oyl-L-Ala-gamma-D-Glu-L-Lys-D-Ala-D-Ala)](n)-di-trans,octa-cis-undecaprenyl diphosphate + beta-D-GlcNAc-(1-&gt;4)-Mur2Ac(oyl-L-Ala-gamma-D-Glu-L-Lys-D-Ala-D-Ala)-di-trans,octa-cis-undecaprenyl diphosphate = [GlcNAc-(1-&gt;4)-Mur2Ac(oyl-L-Ala-gamma-D-Glu-L-Lys-D-Ala-D-Ala)](n+1)-di-trans,octa-cis-undecaprenyl diphosphate + di-trans,octa-cis-undecaprenyl diphosphate + H(+)</text>
        <dbReference type="Rhea" id="RHEA:23708"/>
        <dbReference type="Rhea" id="RHEA-COMP:9602"/>
        <dbReference type="Rhea" id="RHEA-COMP:9603"/>
        <dbReference type="ChEBI" id="CHEBI:15378"/>
        <dbReference type="ChEBI" id="CHEBI:58405"/>
        <dbReference type="ChEBI" id="CHEBI:60033"/>
        <dbReference type="ChEBI" id="CHEBI:78435"/>
        <dbReference type="EC" id="2.4.99.28"/>
    </reaction>
</comment>
<comment type="catalytic activity">
    <reaction evidence="7">
        <text>Preferential cleavage: (Ac)2-L-Lys-D-Ala-|-D-Ala. Also transpeptidation of peptidyl-alanyl moieties that are N-acyl substituents of D-alanine.</text>
        <dbReference type="EC" id="3.4.16.4"/>
    </reaction>
</comment>
<feature type="compositionally biased region" description="Basic and acidic residues" evidence="9">
    <location>
        <begin position="83"/>
        <end position="150"/>
    </location>
</feature>
<evidence type="ECO:0000256" key="10">
    <source>
        <dbReference type="SAM" id="Phobius"/>
    </source>
</evidence>
<name>A0ABV1ZMC9_9ACTN</name>
<keyword evidence="1" id="KW-0121">Carboxypeptidase</keyword>
<dbReference type="Pfam" id="PF00905">
    <property type="entry name" value="Transpeptidase"/>
    <property type="match status" value="1"/>
</dbReference>
<protein>
    <submittedName>
        <fullName evidence="13">Transglycosylase domain-containing protein</fullName>
    </submittedName>
</protein>
<dbReference type="InterPro" id="IPR012338">
    <property type="entry name" value="Beta-lactam/transpept-like"/>
</dbReference>
<evidence type="ECO:0000256" key="7">
    <source>
        <dbReference type="ARBA" id="ARBA00034000"/>
    </source>
</evidence>
<sequence>MSTERRRNADGGRRRADGPGDGPRGEGGRRRADGPPPGDHQSGGRRRSGSGGGARRGDGGAERPRRPRPPENEARSEGQGGRRRAEGERPRRPEGQRRRPEDGDRPRRRPEGDRPRRPEDGDRPRRRPEGERGGRPEGQRRRPPENEARSGGRRRAGSGPRDPRDRDREHGSRSEGRRAAGRGTRAAAGSGGRGGGGGRRRSRDEEPDDRPWYKRFFAKAWKPALAAFGLMVIGGVAAFAVLYAQAPDEEDLTLKAENEMSATQIMWAPQGDEPAEVAVTTGEVRRVAVNYEDIPPEVIDGVLAAEQRTFFQDPGISITGIGRAILSRGEAGGGSTITQQMARNYYSDLEQDDRIVRKIREIFISIKLGQQLEHEEILEAYLNTIYFGRGASGIEMASQAYFDKSVSELNSEEGAFLGLIIQMPSNFEATEMGDWTRTYLNEERWPYIQDQLALMHEEGTGRGLPREEAEALEIPERIPYDPTAEADVDPKFGYVRDAVIKEITERYEGSGITAATVATQGLVVETSLDPALMDAATGAFDVLPGTPEDTMKGLTAVDPATGEIIAFHGGPAVSEVVNNSLHHRTQAGSSYKPYVLATALSNDISLRSMFDGDSPQNFPGLQSPVQNAGGTSYGPVDLVRATADSVNTPFVELTSRLGAAAVDQTAVDAGVDEDQITTSTQGPLVALGTHQVTALDQASAYATFAAGGLHRPAHMVTELRMADGTVITPDDADEIEQGTQVVSADVAADVTYAMTQVVEAGGGSSAALPDGRPVAGKTGTSSGAVSAWFVGYTPQLVAAVGLSRADANLSLEFEGQAESEIFGGTTSANVWKEFMTTAVEGMPVEQFPPPAYVGADQSFLPTPSPSEEPTEEESEEPSDEPSDFPECDPANIDPENPNCEGVESPPECDRFDWECQNEGGPEVPEECTGPNPPSWCEEQTTPGEPDDDASDDDGGLGWPRSSSNENNRMIVLGRDE</sequence>
<keyword evidence="5" id="KW-0378">Hydrolase</keyword>
<comment type="caution">
    <text evidence="13">The sequence shown here is derived from an EMBL/GenBank/DDBJ whole genome shotgun (WGS) entry which is preliminary data.</text>
</comment>
<dbReference type="SUPFAM" id="SSF53955">
    <property type="entry name" value="Lysozyme-like"/>
    <property type="match status" value="1"/>
</dbReference>
<evidence type="ECO:0000256" key="9">
    <source>
        <dbReference type="SAM" id="MobiDB-lite"/>
    </source>
</evidence>
<feature type="region of interest" description="Disordered" evidence="9">
    <location>
        <begin position="846"/>
        <end position="976"/>
    </location>
</feature>
<gene>
    <name evidence="13" type="ORF">ABUK86_00400</name>
</gene>
<evidence type="ECO:0000256" key="2">
    <source>
        <dbReference type="ARBA" id="ARBA00022670"/>
    </source>
</evidence>
<keyword evidence="6" id="KW-0511">Multifunctional enzyme</keyword>
<reference evidence="13 14" key="1">
    <citation type="submission" date="2024-06" db="EMBL/GenBank/DDBJ databases">
        <authorList>
            <person name="Bataeva Y.V."/>
            <person name="Grigorian L.N."/>
            <person name="Solomentsev V.I."/>
        </authorList>
    </citation>
    <scope>NUCLEOTIDE SEQUENCE [LARGE SCALE GENOMIC DNA]</scope>
    <source>
        <strain evidence="14">SCPM-O-B-12605 (RCAM04882)</strain>
    </source>
</reference>
<evidence type="ECO:0000256" key="6">
    <source>
        <dbReference type="ARBA" id="ARBA00023268"/>
    </source>
</evidence>
<feature type="domain" description="Penicillin-binding protein transpeptidase" evidence="11">
    <location>
        <begin position="555"/>
        <end position="806"/>
    </location>
</feature>
<feature type="transmembrane region" description="Helical" evidence="10">
    <location>
        <begin position="224"/>
        <end position="244"/>
    </location>
</feature>
<dbReference type="Gene3D" id="1.10.3810.10">
    <property type="entry name" value="Biosynthetic peptidoglycan transglycosylase-like"/>
    <property type="match status" value="1"/>
</dbReference>
<dbReference type="EMBL" id="JBEQNB010000001">
    <property type="protein sequence ID" value="MES0832225.1"/>
    <property type="molecule type" value="Genomic_DNA"/>
</dbReference>
<feature type="compositionally biased region" description="Basic and acidic residues" evidence="9">
    <location>
        <begin position="161"/>
        <end position="178"/>
    </location>
</feature>
<feature type="compositionally biased region" description="Acidic residues" evidence="9">
    <location>
        <begin position="868"/>
        <end position="886"/>
    </location>
</feature>